<dbReference type="PROSITE" id="PS01117">
    <property type="entry name" value="HTH_MARR_1"/>
    <property type="match status" value="1"/>
</dbReference>
<organism evidence="5 6">
    <name type="scientific">Marinibaculum pumilum</name>
    <dbReference type="NCBI Taxonomy" id="1766165"/>
    <lineage>
        <taxon>Bacteria</taxon>
        <taxon>Pseudomonadati</taxon>
        <taxon>Pseudomonadota</taxon>
        <taxon>Alphaproteobacteria</taxon>
        <taxon>Rhodospirillales</taxon>
        <taxon>Rhodospirillaceae</taxon>
        <taxon>Marinibaculum</taxon>
    </lineage>
</organism>
<keyword evidence="1" id="KW-0805">Transcription regulation</keyword>
<keyword evidence="2" id="KW-0238">DNA-binding</keyword>
<dbReference type="SUPFAM" id="SSF46785">
    <property type="entry name" value="Winged helix' DNA-binding domain"/>
    <property type="match status" value="1"/>
</dbReference>
<keyword evidence="6" id="KW-1185">Reference proteome</keyword>
<dbReference type="InterPro" id="IPR036390">
    <property type="entry name" value="WH_DNA-bd_sf"/>
</dbReference>
<evidence type="ECO:0000259" key="4">
    <source>
        <dbReference type="PROSITE" id="PS50995"/>
    </source>
</evidence>
<dbReference type="Proteomes" id="UP001595528">
    <property type="component" value="Unassembled WGS sequence"/>
</dbReference>
<evidence type="ECO:0000256" key="1">
    <source>
        <dbReference type="ARBA" id="ARBA00023015"/>
    </source>
</evidence>
<accession>A0ABV7L109</accession>
<sequence length="148" mass="15972">MSEPSTDQVAQLTRAFERFTRRFKVAEAAAAAENALNALDAQSLVCVAEAPGCGVGDVARRLGVATTTMSSAIDRLVRRGLVERRRPESNRRAVALTATAKGQQVVDEQREAYRAACRMMLAALQGQERVELIRLTEKIADAGDAGQV</sequence>
<dbReference type="InterPro" id="IPR000835">
    <property type="entry name" value="HTH_MarR-typ"/>
</dbReference>
<dbReference type="RefSeq" id="WP_379901338.1">
    <property type="nucleotide sequence ID" value="NZ_JBHRTR010000028.1"/>
</dbReference>
<comment type="caution">
    <text evidence="5">The sequence shown here is derived from an EMBL/GenBank/DDBJ whole genome shotgun (WGS) entry which is preliminary data.</text>
</comment>
<evidence type="ECO:0000256" key="3">
    <source>
        <dbReference type="ARBA" id="ARBA00023163"/>
    </source>
</evidence>
<dbReference type="PROSITE" id="PS50995">
    <property type="entry name" value="HTH_MARR_2"/>
    <property type="match status" value="1"/>
</dbReference>
<dbReference type="Pfam" id="PF01047">
    <property type="entry name" value="MarR"/>
    <property type="match status" value="1"/>
</dbReference>
<dbReference type="Gene3D" id="1.10.10.10">
    <property type="entry name" value="Winged helix-like DNA-binding domain superfamily/Winged helix DNA-binding domain"/>
    <property type="match status" value="1"/>
</dbReference>
<dbReference type="InterPro" id="IPR011991">
    <property type="entry name" value="ArsR-like_HTH"/>
</dbReference>
<dbReference type="PANTHER" id="PTHR33164:SF99">
    <property type="entry name" value="MARR FAMILY REGULATORY PROTEIN"/>
    <property type="match status" value="1"/>
</dbReference>
<dbReference type="SMART" id="SM00347">
    <property type="entry name" value="HTH_MARR"/>
    <property type="match status" value="1"/>
</dbReference>
<dbReference type="InterPro" id="IPR023187">
    <property type="entry name" value="Tscrpt_reg_MarR-type_CS"/>
</dbReference>
<feature type="domain" description="HTH marR-type" evidence="4">
    <location>
        <begin position="9"/>
        <end position="141"/>
    </location>
</feature>
<reference evidence="6" key="1">
    <citation type="journal article" date="2019" name="Int. J. Syst. Evol. Microbiol.">
        <title>The Global Catalogue of Microorganisms (GCM) 10K type strain sequencing project: providing services to taxonomists for standard genome sequencing and annotation.</title>
        <authorList>
            <consortium name="The Broad Institute Genomics Platform"/>
            <consortium name="The Broad Institute Genome Sequencing Center for Infectious Disease"/>
            <person name="Wu L."/>
            <person name="Ma J."/>
        </authorList>
    </citation>
    <scope>NUCLEOTIDE SEQUENCE [LARGE SCALE GENOMIC DNA]</scope>
    <source>
        <strain evidence="6">KCTC 42964</strain>
    </source>
</reference>
<name>A0ABV7L109_9PROT</name>
<dbReference type="PRINTS" id="PR00598">
    <property type="entry name" value="HTHMARR"/>
</dbReference>
<dbReference type="InterPro" id="IPR036388">
    <property type="entry name" value="WH-like_DNA-bd_sf"/>
</dbReference>
<dbReference type="EMBL" id="JBHRTR010000028">
    <property type="protein sequence ID" value="MFC3228326.1"/>
    <property type="molecule type" value="Genomic_DNA"/>
</dbReference>
<keyword evidence="3" id="KW-0804">Transcription</keyword>
<protein>
    <submittedName>
        <fullName evidence="5">MarR family winged helix-turn-helix transcriptional regulator</fullName>
    </submittedName>
</protein>
<gene>
    <name evidence="5" type="ORF">ACFOGJ_13875</name>
</gene>
<evidence type="ECO:0000313" key="5">
    <source>
        <dbReference type="EMBL" id="MFC3228326.1"/>
    </source>
</evidence>
<evidence type="ECO:0000313" key="6">
    <source>
        <dbReference type="Proteomes" id="UP001595528"/>
    </source>
</evidence>
<proteinExistence type="predicted"/>
<dbReference type="InterPro" id="IPR039422">
    <property type="entry name" value="MarR/SlyA-like"/>
</dbReference>
<dbReference type="CDD" id="cd00090">
    <property type="entry name" value="HTH_ARSR"/>
    <property type="match status" value="1"/>
</dbReference>
<evidence type="ECO:0000256" key="2">
    <source>
        <dbReference type="ARBA" id="ARBA00023125"/>
    </source>
</evidence>
<dbReference type="PANTHER" id="PTHR33164">
    <property type="entry name" value="TRANSCRIPTIONAL REGULATOR, MARR FAMILY"/>
    <property type="match status" value="1"/>
</dbReference>